<organism evidence="1">
    <name type="scientific">viral metagenome</name>
    <dbReference type="NCBI Taxonomy" id="1070528"/>
    <lineage>
        <taxon>unclassified sequences</taxon>
        <taxon>metagenomes</taxon>
        <taxon>organismal metagenomes</taxon>
    </lineage>
</organism>
<sequence>MADVLRLTGFREGLLQSETQNINLLTGDIDKFMLTYPTSFRPRTPPMEGTYEYSRYGARPKFDHFGVIVETINLHGQDTTAQLIADINEIEGALEGARRYHAEPLTATPWWLEWNVDGENPKRSLIYEGSLFFPGSVGRSAMMEGGQLDMSLTLSRHPFWESLYTSGVWSSAQSFNCTGGYVQSVATIGGTVAARVDTIFTAALVGGPITRLWVGVRENYEGLTNFNPLWELEKGTPNSTNGASILTAAGTTSGNQYVRVGFGTATLAERTAIKVGDIVASTSHAQHFIGNYSVLCRCKVTANATIGLQLKYGYSAATAMAENQETIIDNSSYELIDLGVVRIPPFGRIYGMGAIYLQEFEIELWAEHIDGTAATDNLDLDCLILVPAEHQVYMDGTYITASGGGPAYVYTRPDDTHIAIAYKGGAPALTPELGATDWYLPKGKIGVVVAGQRASSHVLTDTVSVNMAYVNRWYSYRGA</sequence>
<evidence type="ECO:0000313" key="1">
    <source>
        <dbReference type="EMBL" id="QJA56630.1"/>
    </source>
</evidence>
<protein>
    <submittedName>
        <fullName evidence="1">Uncharacterized protein</fullName>
    </submittedName>
</protein>
<accession>A0A6M3IGJ9</accession>
<dbReference type="AlphaFoldDB" id="A0A6M3IGJ9"/>
<name>A0A6M3IGJ9_9ZZZZ</name>
<evidence type="ECO:0000313" key="2">
    <source>
        <dbReference type="EMBL" id="QJA84005.1"/>
    </source>
</evidence>
<dbReference type="EMBL" id="MT141230">
    <property type="protein sequence ID" value="QJA56630.1"/>
    <property type="molecule type" value="Genomic_DNA"/>
</dbReference>
<proteinExistence type="predicted"/>
<reference evidence="1" key="1">
    <citation type="submission" date="2020-03" db="EMBL/GenBank/DDBJ databases">
        <title>The deep terrestrial virosphere.</title>
        <authorList>
            <person name="Holmfeldt K."/>
            <person name="Nilsson E."/>
            <person name="Simone D."/>
            <person name="Lopez-Fernandez M."/>
            <person name="Wu X."/>
            <person name="de Brujin I."/>
            <person name="Lundin D."/>
            <person name="Andersson A."/>
            <person name="Bertilsson S."/>
            <person name="Dopson M."/>
        </authorList>
    </citation>
    <scope>NUCLEOTIDE SEQUENCE</scope>
    <source>
        <strain evidence="2">MM415A00233</strain>
        <strain evidence="1">MM415B01817</strain>
    </source>
</reference>
<dbReference type="EMBL" id="MT142522">
    <property type="protein sequence ID" value="QJA84005.1"/>
    <property type="molecule type" value="Genomic_DNA"/>
</dbReference>
<gene>
    <name evidence="2" type="ORF">MM415A00233_0007</name>
    <name evidence="1" type="ORF">MM415B01817_0013</name>
</gene>